<dbReference type="PANTHER" id="PTHR33463">
    <property type="entry name" value="NB-ARC DOMAIN-CONTAINING PROTEIN-RELATED"/>
    <property type="match status" value="1"/>
</dbReference>
<dbReference type="GO" id="GO:0043531">
    <property type="term" value="F:ADP binding"/>
    <property type="evidence" value="ECO:0007669"/>
    <property type="project" value="InterPro"/>
</dbReference>
<keyword evidence="4" id="KW-1185">Reference proteome</keyword>
<protein>
    <recommendedName>
        <fullName evidence="2">NB-ARC domain-containing protein</fullName>
    </recommendedName>
</protein>
<sequence length="119" mass="13074">MDLLNDSDVLRIGVWGMGGVGKTTLVKNLNNKLKGSSSTSTQHFGVVIWATVSKKLDLRKVLIQIAERLNLEVGTGESVPQPEVHTGCKIILTSHSLEVCREMTTDEEVKVDVLRDEES</sequence>
<reference evidence="3" key="1">
    <citation type="journal article" date="2022" name="Plant J.">
        <title>Strategies of tolerance reflected in two North American maple genomes.</title>
        <authorList>
            <person name="McEvoy S.L."/>
            <person name="Sezen U.U."/>
            <person name="Trouern-Trend A."/>
            <person name="McMahon S.M."/>
            <person name="Schaberg P.G."/>
            <person name="Yang J."/>
            <person name="Wegrzyn J.L."/>
            <person name="Swenson N.G."/>
        </authorList>
    </citation>
    <scope>NUCLEOTIDE SEQUENCE</scope>
    <source>
        <strain evidence="3">91603</strain>
    </source>
</reference>
<dbReference type="InterPro" id="IPR050905">
    <property type="entry name" value="Plant_NBS-LRR"/>
</dbReference>
<dbReference type="AlphaFoldDB" id="A0AAD5NYI4"/>
<evidence type="ECO:0000313" key="4">
    <source>
        <dbReference type="Proteomes" id="UP001064489"/>
    </source>
</evidence>
<evidence type="ECO:0000256" key="1">
    <source>
        <dbReference type="ARBA" id="ARBA00022821"/>
    </source>
</evidence>
<dbReference type="PANTHER" id="PTHR33463:SF202">
    <property type="entry name" value="NB-ARC DOMAIN-CONTAINING PROTEIN"/>
    <property type="match status" value="1"/>
</dbReference>
<keyword evidence="1" id="KW-0611">Plant defense</keyword>
<comment type="caution">
    <text evidence="3">The sequence shown here is derived from an EMBL/GenBank/DDBJ whole genome shotgun (WGS) entry which is preliminary data.</text>
</comment>
<gene>
    <name evidence="3" type="ORF">LWI28_026429</name>
</gene>
<dbReference type="InterPro" id="IPR027417">
    <property type="entry name" value="P-loop_NTPase"/>
</dbReference>
<organism evidence="3 4">
    <name type="scientific">Acer negundo</name>
    <name type="common">Box elder</name>
    <dbReference type="NCBI Taxonomy" id="4023"/>
    <lineage>
        <taxon>Eukaryota</taxon>
        <taxon>Viridiplantae</taxon>
        <taxon>Streptophyta</taxon>
        <taxon>Embryophyta</taxon>
        <taxon>Tracheophyta</taxon>
        <taxon>Spermatophyta</taxon>
        <taxon>Magnoliopsida</taxon>
        <taxon>eudicotyledons</taxon>
        <taxon>Gunneridae</taxon>
        <taxon>Pentapetalae</taxon>
        <taxon>rosids</taxon>
        <taxon>malvids</taxon>
        <taxon>Sapindales</taxon>
        <taxon>Sapindaceae</taxon>
        <taxon>Hippocastanoideae</taxon>
        <taxon>Acereae</taxon>
        <taxon>Acer</taxon>
    </lineage>
</organism>
<proteinExistence type="predicted"/>
<reference evidence="3" key="2">
    <citation type="submission" date="2023-02" db="EMBL/GenBank/DDBJ databases">
        <authorList>
            <person name="Swenson N.G."/>
            <person name="Wegrzyn J.L."/>
            <person name="Mcevoy S.L."/>
        </authorList>
    </citation>
    <scope>NUCLEOTIDE SEQUENCE</scope>
    <source>
        <strain evidence="3">91603</strain>
        <tissue evidence="3">Leaf</tissue>
    </source>
</reference>
<dbReference type="Pfam" id="PF00931">
    <property type="entry name" value="NB-ARC"/>
    <property type="match status" value="1"/>
</dbReference>
<dbReference type="Proteomes" id="UP001064489">
    <property type="component" value="Chromosome 3"/>
</dbReference>
<dbReference type="Gene3D" id="3.40.50.300">
    <property type="entry name" value="P-loop containing nucleotide triphosphate hydrolases"/>
    <property type="match status" value="1"/>
</dbReference>
<accession>A0AAD5NYI4</accession>
<feature type="domain" description="NB-ARC" evidence="2">
    <location>
        <begin position="4"/>
        <end position="72"/>
    </location>
</feature>
<dbReference type="EMBL" id="JAJSOW010000100">
    <property type="protein sequence ID" value="KAI9187294.1"/>
    <property type="molecule type" value="Genomic_DNA"/>
</dbReference>
<dbReference type="InterPro" id="IPR002182">
    <property type="entry name" value="NB-ARC"/>
</dbReference>
<evidence type="ECO:0000313" key="3">
    <source>
        <dbReference type="EMBL" id="KAI9187294.1"/>
    </source>
</evidence>
<evidence type="ECO:0000259" key="2">
    <source>
        <dbReference type="Pfam" id="PF00931"/>
    </source>
</evidence>
<dbReference type="SUPFAM" id="SSF52540">
    <property type="entry name" value="P-loop containing nucleoside triphosphate hydrolases"/>
    <property type="match status" value="1"/>
</dbReference>
<name>A0AAD5NYI4_ACENE</name>